<dbReference type="OrthoDB" id="7991239at2"/>
<dbReference type="AlphaFoldDB" id="A0A0J6UPC5"/>
<name>A0A0J6UPC5_9HYPH</name>
<evidence type="ECO:0000313" key="2">
    <source>
        <dbReference type="Proteomes" id="UP000035929"/>
    </source>
</evidence>
<dbReference type="EMBL" id="LABX01000280">
    <property type="protein sequence ID" value="KMO27911.1"/>
    <property type="molecule type" value="Genomic_DNA"/>
</dbReference>
<gene>
    <name evidence="1" type="ORF">VP06_29280</name>
</gene>
<proteinExistence type="predicted"/>
<accession>A0A0J6UPC5</accession>
<protein>
    <submittedName>
        <fullName evidence="1">Uncharacterized protein</fullName>
    </submittedName>
</protein>
<dbReference type="Proteomes" id="UP000035929">
    <property type="component" value="Unassembled WGS sequence"/>
</dbReference>
<reference evidence="1 2" key="1">
    <citation type="submission" date="2015-03" db="EMBL/GenBank/DDBJ databases">
        <title>Genome sequencing of Methylobacterium aquaticum DSM16371 type strain.</title>
        <authorList>
            <person name="Chaudhry V."/>
            <person name="Patil P.B."/>
        </authorList>
    </citation>
    <scope>NUCLEOTIDE SEQUENCE [LARGE SCALE GENOMIC DNA]</scope>
    <source>
        <strain evidence="1 2">DSM 16371</strain>
    </source>
</reference>
<sequence length="162" mass="17752">MTETMAVPRCPDGVLSDFGSFFEEQRRRREADAAPVSQDEAPLSAEDVQRVALLRGIAAEVLEAAASQLAPHGVLVERGPPLRGRPDFEQAYTQFMLINRKTGRASDVYVMSITDAGYFLASACDPRLDHDHRDRQVTHCAASALTCDVVARVMKDAILHVA</sequence>
<comment type="caution">
    <text evidence="1">The sequence shown here is derived from an EMBL/GenBank/DDBJ whole genome shotgun (WGS) entry which is preliminary data.</text>
</comment>
<dbReference type="RefSeq" id="WP_048467313.1">
    <property type="nucleotide sequence ID" value="NZ_LABX01000280.1"/>
</dbReference>
<evidence type="ECO:0000313" key="1">
    <source>
        <dbReference type="EMBL" id="KMO27911.1"/>
    </source>
</evidence>
<organism evidence="1 2">
    <name type="scientific">Methylobacterium aquaticum</name>
    <dbReference type="NCBI Taxonomy" id="270351"/>
    <lineage>
        <taxon>Bacteria</taxon>
        <taxon>Pseudomonadati</taxon>
        <taxon>Pseudomonadota</taxon>
        <taxon>Alphaproteobacteria</taxon>
        <taxon>Hyphomicrobiales</taxon>
        <taxon>Methylobacteriaceae</taxon>
        <taxon>Methylobacterium</taxon>
    </lineage>
</organism>
<dbReference type="PATRIC" id="fig|270351.6.peg.4212"/>